<keyword evidence="3 9" id="KW-0493">Microtubule</keyword>
<dbReference type="Pfam" id="PF00225">
    <property type="entry name" value="Kinesin"/>
    <property type="match status" value="1"/>
</dbReference>
<dbReference type="Gene3D" id="3.40.850.10">
    <property type="entry name" value="Kinesin motor domain"/>
    <property type="match status" value="1"/>
</dbReference>
<organism evidence="12 13">
    <name type="scientific">Tegillarca granosa</name>
    <name type="common">Malaysian cockle</name>
    <name type="synonym">Anadara granosa</name>
    <dbReference type="NCBI Taxonomy" id="220873"/>
    <lineage>
        <taxon>Eukaryota</taxon>
        <taxon>Metazoa</taxon>
        <taxon>Spiralia</taxon>
        <taxon>Lophotrochozoa</taxon>
        <taxon>Mollusca</taxon>
        <taxon>Bivalvia</taxon>
        <taxon>Autobranchia</taxon>
        <taxon>Pteriomorphia</taxon>
        <taxon>Arcoida</taxon>
        <taxon>Arcoidea</taxon>
        <taxon>Arcidae</taxon>
        <taxon>Tegillarca</taxon>
    </lineage>
</organism>
<keyword evidence="4 8" id="KW-0547">Nucleotide-binding</keyword>
<keyword evidence="5 8" id="KW-0067">ATP-binding</keyword>
<keyword evidence="13" id="KW-1185">Reference proteome</keyword>
<evidence type="ECO:0000313" key="13">
    <source>
        <dbReference type="Proteomes" id="UP001217089"/>
    </source>
</evidence>
<protein>
    <recommendedName>
        <fullName evidence="9">Kinesin-like protein</fullName>
    </recommendedName>
</protein>
<feature type="binding site" evidence="8">
    <location>
        <begin position="128"/>
        <end position="135"/>
    </location>
    <ligand>
        <name>ATP</name>
        <dbReference type="ChEBI" id="CHEBI:30616"/>
    </ligand>
</feature>
<feature type="domain" description="Kinesin motor" evidence="11">
    <location>
        <begin position="41"/>
        <end position="378"/>
    </location>
</feature>
<dbReference type="EMBL" id="JARBDR010000141">
    <property type="protein sequence ID" value="KAJ8319768.1"/>
    <property type="molecule type" value="Genomic_DNA"/>
</dbReference>
<feature type="compositionally biased region" description="Basic and acidic residues" evidence="10">
    <location>
        <begin position="637"/>
        <end position="652"/>
    </location>
</feature>
<evidence type="ECO:0000256" key="2">
    <source>
        <dbReference type="ARBA" id="ARBA00022553"/>
    </source>
</evidence>
<feature type="region of interest" description="Disordered" evidence="10">
    <location>
        <begin position="637"/>
        <end position="659"/>
    </location>
</feature>
<dbReference type="Proteomes" id="UP001217089">
    <property type="component" value="Unassembled WGS sequence"/>
</dbReference>
<dbReference type="InterPro" id="IPR027417">
    <property type="entry name" value="P-loop_NTPase"/>
</dbReference>
<sequence>MHRRQVLCYNCNGKMYSRGQSGISNISRNSQTENRPGKNKRVKVWCRIRPTSRFAHESLELLPDGKSVNVHVKKDGRKGVVNNQIQDWSFRLDGIFHNSGQDDVYGTVASDIVTSALDGYNGTMMCYGQTGAGKTFTITGATESYRQRGLVPRAISQLFKEIEERPEYAITVRVSYLEIYNETMFDLLSTLPESWSQLNQEQQLVVVENQDGVYVKGLSCHLCQNEEEALNLLFEGETNRAIASHSLNTASSRSHCIFTVYIETRSRVQSNARYTISKLNFVDLAGSERIGKTKSEGKIQTEAMYINKSLSFLEQVIVALADKRREHVPYRQSKLTHYLKDSIGGNCNTLLVANVWGESQQLEETVSTLRFATRMMSVVATPAVNEIYDPAVLVKKLQKEIVHLKNELAMHDTLIINIRQIQGTFEAFKDVYMQMERDVEERLRQKFTLIDRTDPAAIAAAQQYEELAGVAINDEGILVGESDGLGFGVGVAPKSAKADPSAVVQLKRKEREKDRRSRMSRDAKSPTGGKSVSSPSHSAKGEREVKSPHPSVETKDRRDDREGDAPTPASSAGASRADKGPRPSTPPTRTAAFEEFKQERGSEINRVLVENKDILASKKKMYAELARQINNTKVDIDQSRSKLDQLKEDREANGPQYNEDGDIIISEEEFFEIKKLKDLKQKYRHDFDELKNLKGEVQYCQRLVDQCRQRLIQEFDGWYSESFLGPSEDVQTSVAAGHGTRPGVQLPFNPNTVPEDEQEKFDRLQMELLMNNPDSAAFYNAKMRTERRKTYETAMSQAQPSYRASPAAPQITVRNRPPTMLQMS</sequence>
<evidence type="ECO:0000256" key="10">
    <source>
        <dbReference type="SAM" id="MobiDB-lite"/>
    </source>
</evidence>
<evidence type="ECO:0000256" key="7">
    <source>
        <dbReference type="ARBA" id="ARBA00023212"/>
    </source>
</evidence>
<keyword evidence="2" id="KW-0597">Phosphoprotein</keyword>
<feature type="compositionally biased region" description="Basic and acidic residues" evidence="10">
    <location>
        <begin position="507"/>
        <end position="524"/>
    </location>
</feature>
<feature type="compositionally biased region" description="Basic and acidic residues" evidence="10">
    <location>
        <begin position="539"/>
        <end position="564"/>
    </location>
</feature>
<evidence type="ECO:0000256" key="6">
    <source>
        <dbReference type="ARBA" id="ARBA00023054"/>
    </source>
</evidence>
<dbReference type="InterPro" id="IPR019821">
    <property type="entry name" value="Kinesin_motor_CS"/>
</dbReference>
<dbReference type="SUPFAM" id="SSF52540">
    <property type="entry name" value="P-loop containing nucleoside triphosphate hydrolases"/>
    <property type="match status" value="1"/>
</dbReference>
<evidence type="ECO:0000256" key="8">
    <source>
        <dbReference type="PROSITE-ProRule" id="PRU00283"/>
    </source>
</evidence>
<dbReference type="InterPro" id="IPR027640">
    <property type="entry name" value="Kinesin-like_fam"/>
</dbReference>
<evidence type="ECO:0000256" key="1">
    <source>
        <dbReference type="ARBA" id="ARBA00004245"/>
    </source>
</evidence>
<evidence type="ECO:0000256" key="9">
    <source>
        <dbReference type="RuleBase" id="RU000394"/>
    </source>
</evidence>
<dbReference type="PRINTS" id="PR00380">
    <property type="entry name" value="KINESINHEAVY"/>
</dbReference>
<gene>
    <name evidence="12" type="ORF">KUTeg_001355</name>
</gene>
<keyword evidence="8 9" id="KW-0505">Motor protein</keyword>
<feature type="region of interest" description="Disordered" evidence="10">
    <location>
        <begin position="492"/>
        <end position="589"/>
    </location>
</feature>
<keyword evidence="6" id="KW-0175">Coiled coil</keyword>
<reference evidence="12 13" key="1">
    <citation type="submission" date="2022-12" db="EMBL/GenBank/DDBJ databases">
        <title>Chromosome-level genome of Tegillarca granosa.</title>
        <authorList>
            <person name="Kim J."/>
        </authorList>
    </citation>
    <scope>NUCLEOTIDE SEQUENCE [LARGE SCALE GENOMIC DNA]</scope>
    <source>
        <strain evidence="12">Teg-2019</strain>
        <tissue evidence="12">Adductor muscle</tissue>
    </source>
</reference>
<dbReference type="InterPro" id="IPR056524">
    <property type="entry name" value="KIF6/9_C"/>
</dbReference>
<dbReference type="PANTHER" id="PTHR47968:SF62">
    <property type="entry name" value="KINESIN FAMILY MEMBER 5A"/>
    <property type="match status" value="1"/>
</dbReference>
<accession>A0ABQ9FVQ1</accession>
<evidence type="ECO:0000313" key="12">
    <source>
        <dbReference type="EMBL" id="KAJ8319768.1"/>
    </source>
</evidence>
<comment type="caution">
    <text evidence="12">The sequence shown here is derived from an EMBL/GenBank/DDBJ whole genome shotgun (WGS) entry which is preliminary data.</text>
</comment>
<feature type="compositionally biased region" description="Polar residues" evidence="10">
    <location>
        <begin position="528"/>
        <end position="537"/>
    </location>
</feature>
<dbReference type="SMART" id="SM00129">
    <property type="entry name" value="KISc"/>
    <property type="match status" value="1"/>
</dbReference>
<dbReference type="InterPro" id="IPR036961">
    <property type="entry name" value="Kinesin_motor_dom_sf"/>
</dbReference>
<dbReference type="Pfam" id="PF23735">
    <property type="entry name" value="KIF9"/>
    <property type="match status" value="1"/>
</dbReference>
<dbReference type="PROSITE" id="PS50067">
    <property type="entry name" value="KINESIN_MOTOR_2"/>
    <property type="match status" value="1"/>
</dbReference>
<comment type="subcellular location">
    <subcellularLocation>
        <location evidence="1">Cytoplasm</location>
        <location evidence="1">Cytoskeleton</location>
    </subcellularLocation>
</comment>
<proteinExistence type="inferred from homology"/>
<keyword evidence="7" id="KW-0206">Cytoskeleton</keyword>
<evidence type="ECO:0000256" key="5">
    <source>
        <dbReference type="ARBA" id="ARBA00022840"/>
    </source>
</evidence>
<keyword evidence="7" id="KW-0963">Cytoplasm</keyword>
<evidence type="ECO:0000256" key="3">
    <source>
        <dbReference type="ARBA" id="ARBA00022701"/>
    </source>
</evidence>
<dbReference type="InterPro" id="IPR001752">
    <property type="entry name" value="Kinesin_motor_dom"/>
</dbReference>
<comment type="similarity">
    <text evidence="8 9">Belongs to the TRAFAC class myosin-kinesin ATPase superfamily. Kinesin family.</text>
</comment>
<evidence type="ECO:0000256" key="4">
    <source>
        <dbReference type="ARBA" id="ARBA00022741"/>
    </source>
</evidence>
<evidence type="ECO:0000259" key="11">
    <source>
        <dbReference type="PROSITE" id="PS50067"/>
    </source>
</evidence>
<dbReference type="PANTHER" id="PTHR47968">
    <property type="entry name" value="CENTROMERE PROTEIN E"/>
    <property type="match status" value="1"/>
</dbReference>
<dbReference type="PROSITE" id="PS00411">
    <property type="entry name" value="KINESIN_MOTOR_1"/>
    <property type="match status" value="1"/>
</dbReference>
<name>A0ABQ9FVQ1_TEGGR</name>